<sequence length="406" mass="46123">MKRRFTLLIAMVMLLTAMATNVFASSANNNSKVSPKEWQEWFNKLSEEEQKSVDYSPEIKLQDLGIDKVKEYKNDELSYMDIAISAAIRLNSSNEDEDILKNGSKIEKIASIYDSKNTRIAYYITFSPTGYAIVNNNPNNPELIEFGYGKNEDIEEVLNNDSVAKYFNQNNNFEKNNYLRIDIKSDEIYNIYPDLKEDNQELLKEIRSVKESIKESISLSGKGGYGFYDWGQMPSGNYESRTISGASSTDWITTGEVSDLAKNHCGATAVTNIALYFNNRGYSKLKINGDKRETFKKVHAIVGNGPVMTIAGDTKTYFSNRGYELKYSSVNSFDGIKNSVRNDRITGILLANGIVDWHWVLGVGYREYSSGDKFIRIVNGWNNTIDRFYKPGSGSLWISATEYWIR</sequence>
<reference evidence="2 3" key="1">
    <citation type="journal article" date="2016" name="Appl. Environ. Microbiol.">
        <title>Function and Phylogeny of Bacterial Butyryl Coenzyme A:Acetate Transferases and Their Diversity in the Proximal Colon of Swine.</title>
        <authorList>
            <person name="Trachsel J."/>
            <person name="Bayles D.O."/>
            <person name="Looft T."/>
            <person name="Levine U.Y."/>
            <person name="Allen H.K."/>
        </authorList>
    </citation>
    <scope>NUCLEOTIDE SEQUENCE [LARGE SCALE GENOMIC DNA]</scope>
    <source>
        <strain evidence="2 3">35-6-1</strain>
    </source>
</reference>
<accession>A0A1U7LXL9</accession>
<feature type="chain" id="PRO_5012527391" description="Peptidase C39-like domain-containing protein" evidence="1">
    <location>
        <begin position="25"/>
        <end position="406"/>
    </location>
</feature>
<evidence type="ECO:0000313" key="2">
    <source>
        <dbReference type="EMBL" id="OLR64159.1"/>
    </source>
</evidence>
<evidence type="ECO:0008006" key="4">
    <source>
        <dbReference type="Google" id="ProtNLM"/>
    </source>
</evidence>
<dbReference type="STRING" id="1465756.BIV18_00635"/>
<protein>
    <recommendedName>
        <fullName evidence="4">Peptidase C39-like domain-containing protein</fullName>
    </recommendedName>
</protein>
<organism evidence="2 3">
    <name type="scientific">Peptoniphilus porci</name>
    <dbReference type="NCBI Taxonomy" id="2652280"/>
    <lineage>
        <taxon>Bacteria</taxon>
        <taxon>Bacillati</taxon>
        <taxon>Bacillota</taxon>
        <taxon>Tissierellia</taxon>
        <taxon>Tissierellales</taxon>
        <taxon>Peptoniphilaceae</taxon>
        <taxon>Peptoniphilus</taxon>
    </lineage>
</organism>
<dbReference type="AlphaFoldDB" id="A0A1U7LXL9"/>
<gene>
    <name evidence="2" type="ORF">BIV18_00635</name>
</gene>
<proteinExistence type="predicted"/>
<evidence type="ECO:0000313" key="3">
    <source>
        <dbReference type="Proteomes" id="UP000187166"/>
    </source>
</evidence>
<keyword evidence="1" id="KW-0732">Signal</keyword>
<evidence type="ECO:0000256" key="1">
    <source>
        <dbReference type="SAM" id="SignalP"/>
    </source>
</evidence>
<feature type="signal peptide" evidence="1">
    <location>
        <begin position="1"/>
        <end position="24"/>
    </location>
</feature>
<comment type="caution">
    <text evidence="2">The sequence shown here is derived from an EMBL/GenBank/DDBJ whole genome shotgun (WGS) entry which is preliminary data.</text>
</comment>
<name>A0A1U7LXL9_9FIRM</name>
<dbReference type="Proteomes" id="UP000187166">
    <property type="component" value="Unassembled WGS sequence"/>
</dbReference>
<dbReference type="EMBL" id="MJIH01000001">
    <property type="protein sequence ID" value="OLR64159.1"/>
    <property type="molecule type" value="Genomic_DNA"/>
</dbReference>
<keyword evidence="3" id="KW-1185">Reference proteome</keyword>